<sequence length="101" mass="11300">MFYLAEPGYQVDEGDGFLEVKVRKIGTDLSQPSKPVPSLQKLENICNRYRSLERPGFMNGPDENPPMNERGGQKPSNEKKQGGQKPSHEKNGTGQKPSREI</sequence>
<reference evidence="2" key="1">
    <citation type="journal article" date="2019" name="bioRxiv">
        <title>The Genome of the Zebra Mussel, Dreissena polymorpha: A Resource for Invasive Species Research.</title>
        <authorList>
            <person name="McCartney M.A."/>
            <person name="Auch B."/>
            <person name="Kono T."/>
            <person name="Mallez S."/>
            <person name="Zhang Y."/>
            <person name="Obille A."/>
            <person name="Becker A."/>
            <person name="Abrahante J.E."/>
            <person name="Garbe J."/>
            <person name="Badalamenti J.P."/>
            <person name="Herman A."/>
            <person name="Mangelson H."/>
            <person name="Liachko I."/>
            <person name="Sullivan S."/>
            <person name="Sone E.D."/>
            <person name="Koren S."/>
            <person name="Silverstein K.A.T."/>
            <person name="Beckman K.B."/>
            <person name="Gohl D.M."/>
        </authorList>
    </citation>
    <scope>NUCLEOTIDE SEQUENCE</scope>
    <source>
        <strain evidence="2">Duluth1</strain>
        <tissue evidence="2">Whole animal</tissue>
    </source>
</reference>
<protein>
    <submittedName>
        <fullName evidence="2">Uncharacterized protein</fullName>
    </submittedName>
</protein>
<dbReference type="EMBL" id="JAIWYP010000004">
    <property type="protein sequence ID" value="KAH3833206.1"/>
    <property type="molecule type" value="Genomic_DNA"/>
</dbReference>
<organism evidence="2 3">
    <name type="scientific">Dreissena polymorpha</name>
    <name type="common">Zebra mussel</name>
    <name type="synonym">Mytilus polymorpha</name>
    <dbReference type="NCBI Taxonomy" id="45954"/>
    <lineage>
        <taxon>Eukaryota</taxon>
        <taxon>Metazoa</taxon>
        <taxon>Spiralia</taxon>
        <taxon>Lophotrochozoa</taxon>
        <taxon>Mollusca</taxon>
        <taxon>Bivalvia</taxon>
        <taxon>Autobranchia</taxon>
        <taxon>Heteroconchia</taxon>
        <taxon>Euheterodonta</taxon>
        <taxon>Imparidentia</taxon>
        <taxon>Neoheterodontei</taxon>
        <taxon>Myida</taxon>
        <taxon>Dreissenoidea</taxon>
        <taxon>Dreissenidae</taxon>
        <taxon>Dreissena</taxon>
    </lineage>
</organism>
<proteinExistence type="predicted"/>
<name>A0A9D4QIW4_DREPO</name>
<feature type="compositionally biased region" description="Basic and acidic residues" evidence="1">
    <location>
        <begin position="76"/>
        <end position="101"/>
    </location>
</feature>
<evidence type="ECO:0000256" key="1">
    <source>
        <dbReference type="SAM" id="MobiDB-lite"/>
    </source>
</evidence>
<comment type="caution">
    <text evidence="2">The sequence shown here is derived from an EMBL/GenBank/DDBJ whole genome shotgun (WGS) entry which is preliminary data.</text>
</comment>
<dbReference type="AlphaFoldDB" id="A0A9D4QIW4"/>
<dbReference type="Proteomes" id="UP000828390">
    <property type="component" value="Unassembled WGS sequence"/>
</dbReference>
<evidence type="ECO:0000313" key="2">
    <source>
        <dbReference type="EMBL" id="KAH3833206.1"/>
    </source>
</evidence>
<gene>
    <name evidence="2" type="ORF">DPMN_106509</name>
</gene>
<reference evidence="2" key="2">
    <citation type="submission" date="2020-11" db="EMBL/GenBank/DDBJ databases">
        <authorList>
            <person name="McCartney M.A."/>
            <person name="Auch B."/>
            <person name="Kono T."/>
            <person name="Mallez S."/>
            <person name="Becker A."/>
            <person name="Gohl D.M."/>
            <person name="Silverstein K.A.T."/>
            <person name="Koren S."/>
            <person name="Bechman K.B."/>
            <person name="Herman A."/>
            <person name="Abrahante J.E."/>
            <person name="Garbe J."/>
        </authorList>
    </citation>
    <scope>NUCLEOTIDE SEQUENCE</scope>
    <source>
        <strain evidence="2">Duluth1</strain>
        <tissue evidence="2">Whole animal</tissue>
    </source>
</reference>
<evidence type="ECO:0000313" key="3">
    <source>
        <dbReference type="Proteomes" id="UP000828390"/>
    </source>
</evidence>
<accession>A0A9D4QIW4</accession>
<feature type="region of interest" description="Disordered" evidence="1">
    <location>
        <begin position="50"/>
        <end position="101"/>
    </location>
</feature>
<keyword evidence="3" id="KW-1185">Reference proteome</keyword>